<protein>
    <recommendedName>
        <fullName evidence="4">DUF2964 family protein</fullName>
    </recommendedName>
</protein>
<sequence length="63" mass="6837">MRRGEFFIFLAIIAVFVSLAGVAVAIYGLLRQERPIVNGGITTIVIGASAVVLLLNAPFRKHR</sequence>
<dbReference type="EMBL" id="CP011568">
    <property type="protein sequence ID" value="AKJ68884.2"/>
    <property type="molecule type" value="Genomic_DNA"/>
</dbReference>
<keyword evidence="1" id="KW-1133">Transmembrane helix</keyword>
<dbReference type="RefSeq" id="WP_052892696.1">
    <property type="nucleotide sequence ID" value="NZ_CP011568.3"/>
</dbReference>
<accession>A0A0G3ESB1</accession>
<keyword evidence="3" id="KW-1185">Reference proteome</keyword>
<organism evidence="2 3">
    <name type="scientific">Pandoraea thiooxydans</name>
    <dbReference type="NCBI Taxonomy" id="445709"/>
    <lineage>
        <taxon>Bacteria</taxon>
        <taxon>Pseudomonadati</taxon>
        <taxon>Pseudomonadota</taxon>
        <taxon>Betaproteobacteria</taxon>
        <taxon>Burkholderiales</taxon>
        <taxon>Burkholderiaceae</taxon>
        <taxon>Pandoraea</taxon>
    </lineage>
</organism>
<keyword evidence="1" id="KW-0812">Transmembrane</keyword>
<evidence type="ECO:0000256" key="1">
    <source>
        <dbReference type="SAM" id="Phobius"/>
    </source>
</evidence>
<proteinExistence type="predicted"/>
<evidence type="ECO:0000313" key="2">
    <source>
        <dbReference type="EMBL" id="AKJ68884.2"/>
    </source>
</evidence>
<dbReference type="InterPro" id="IPR021347">
    <property type="entry name" value="DUF2964"/>
</dbReference>
<dbReference type="STRING" id="445709.ABW99_12345"/>
<dbReference type="Proteomes" id="UP000036700">
    <property type="component" value="Chromosome"/>
</dbReference>
<feature type="transmembrane region" description="Helical" evidence="1">
    <location>
        <begin position="36"/>
        <end position="57"/>
    </location>
</feature>
<dbReference type="KEGG" id="ptx:ABW99_12345"/>
<evidence type="ECO:0008006" key="4">
    <source>
        <dbReference type="Google" id="ProtNLM"/>
    </source>
</evidence>
<gene>
    <name evidence="2" type="ORF">ABW99_12345</name>
</gene>
<feature type="transmembrane region" description="Helical" evidence="1">
    <location>
        <begin position="7"/>
        <end position="30"/>
    </location>
</feature>
<reference evidence="3" key="1">
    <citation type="submission" date="2015-06" db="EMBL/GenBank/DDBJ databases">
        <authorList>
            <person name="Lim Y.L."/>
            <person name="Ee R."/>
            <person name="Yong D."/>
            <person name="How K.Y."/>
            <person name="Yin W.F."/>
            <person name="Chan K.G."/>
        </authorList>
    </citation>
    <scope>NUCLEOTIDE SEQUENCE [LARGE SCALE GENOMIC DNA]</scope>
    <source>
        <strain evidence="3">DSM 25325</strain>
    </source>
</reference>
<keyword evidence="1" id="KW-0472">Membrane</keyword>
<name>A0A0G3ESB1_9BURK</name>
<dbReference type="AlphaFoldDB" id="A0A0G3ESB1"/>
<dbReference type="Pfam" id="PF11177">
    <property type="entry name" value="DUF2964"/>
    <property type="match status" value="1"/>
</dbReference>
<evidence type="ECO:0000313" key="3">
    <source>
        <dbReference type="Proteomes" id="UP000036700"/>
    </source>
</evidence>